<evidence type="ECO:0000313" key="3">
    <source>
        <dbReference type="EMBL" id="KAF2484602.1"/>
    </source>
</evidence>
<organism evidence="3 4">
    <name type="scientific">Neohortaea acidophila</name>
    <dbReference type="NCBI Taxonomy" id="245834"/>
    <lineage>
        <taxon>Eukaryota</taxon>
        <taxon>Fungi</taxon>
        <taxon>Dikarya</taxon>
        <taxon>Ascomycota</taxon>
        <taxon>Pezizomycotina</taxon>
        <taxon>Dothideomycetes</taxon>
        <taxon>Dothideomycetidae</taxon>
        <taxon>Mycosphaerellales</taxon>
        <taxon>Teratosphaeriaceae</taxon>
        <taxon>Neohortaea</taxon>
    </lineage>
</organism>
<dbReference type="AlphaFoldDB" id="A0A6A6PX43"/>
<feature type="region of interest" description="Disordered" evidence="2">
    <location>
        <begin position="178"/>
        <end position="213"/>
    </location>
</feature>
<feature type="region of interest" description="Disordered" evidence="2">
    <location>
        <begin position="338"/>
        <end position="387"/>
    </location>
</feature>
<proteinExistence type="predicted"/>
<feature type="compositionally biased region" description="Basic and acidic residues" evidence="2">
    <location>
        <begin position="357"/>
        <end position="368"/>
    </location>
</feature>
<feature type="coiled-coil region" evidence="1">
    <location>
        <begin position="271"/>
        <end position="333"/>
    </location>
</feature>
<feature type="compositionally biased region" description="Polar residues" evidence="2">
    <location>
        <begin position="193"/>
        <end position="203"/>
    </location>
</feature>
<dbReference type="Proteomes" id="UP000799767">
    <property type="component" value="Unassembled WGS sequence"/>
</dbReference>
<evidence type="ECO:0000256" key="1">
    <source>
        <dbReference type="SAM" id="Coils"/>
    </source>
</evidence>
<evidence type="ECO:0000313" key="4">
    <source>
        <dbReference type="Proteomes" id="UP000799767"/>
    </source>
</evidence>
<keyword evidence="4" id="KW-1185">Reference proteome</keyword>
<feature type="compositionally biased region" description="Basic and acidic residues" evidence="2">
    <location>
        <begin position="21"/>
        <end position="31"/>
    </location>
</feature>
<name>A0A6A6PX43_9PEZI</name>
<protein>
    <submittedName>
        <fullName evidence="3">Uncharacterized protein</fullName>
    </submittedName>
</protein>
<gene>
    <name evidence="3" type="ORF">BDY17DRAFT_323444</name>
</gene>
<dbReference type="OrthoDB" id="5377009at2759"/>
<reference evidence="3" key="1">
    <citation type="journal article" date="2020" name="Stud. Mycol.">
        <title>101 Dothideomycetes genomes: a test case for predicting lifestyles and emergence of pathogens.</title>
        <authorList>
            <person name="Haridas S."/>
            <person name="Albert R."/>
            <person name="Binder M."/>
            <person name="Bloem J."/>
            <person name="Labutti K."/>
            <person name="Salamov A."/>
            <person name="Andreopoulos B."/>
            <person name="Baker S."/>
            <person name="Barry K."/>
            <person name="Bills G."/>
            <person name="Bluhm B."/>
            <person name="Cannon C."/>
            <person name="Castanera R."/>
            <person name="Culley D."/>
            <person name="Daum C."/>
            <person name="Ezra D."/>
            <person name="Gonzalez J."/>
            <person name="Henrissat B."/>
            <person name="Kuo A."/>
            <person name="Liang C."/>
            <person name="Lipzen A."/>
            <person name="Lutzoni F."/>
            <person name="Magnuson J."/>
            <person name="Mondo S."/>
            <person name="Nolan M."/>
            <person name="Ohm R."/>
            <person name="Pangilinan J."/>
            <person name="Park H.-J."/>
            <person name="Ramirez L."/>
            <person name="Alfaro M."/>
            <person name="Sun H."/>
            <person name="Tritt A."/>
            <person name="Yoshinaga Y."/>
            <person name="Zwiers L.-H."/>
            <person name="Turgeon B."/>
            <person name="Goodwin S."/>
            <person name="Spatafora J."/>
            <person name="Crous P."/>
            <person name="Grigoriev I."/>
        </authorList>
    </citation>
    <scope>NUCLEOTIDE SEQUENCE</scope>
    <source>
        <strain evidence="3">CBS 113389</strain>
    </source>
</reference>
<keyword evidence="1" id="KW-0175">Coiled coil</keyword>
<sequence length="496" mass="53805">MPSAQSGHVRNLQPHGPAAASRDHNPPDHQHEHGVRLVDLARNSHDDLRAATGLIDNHITAPPTALIPLRPTAASTSSSSLSNPQPAAVAALTRKGSLLHSRAKALAAFVPRLTPTTTPPPEKTHSAPNKIFGDLFHGQSAPIRLGAPQSPIKEKEESEIIMDYRSAFTTRPGLLRRRETIDQSPAPPVALSKPSSSWFTRKTANPIPTKEPSDELATLNINSALFPHGTVDPLDPTAFNNLLLNATNLLHRMQTAYREKVDYIASIRPEQEAQQDEVEEAETRATHLKTQLEDMSRRAQEQENTLKEMARELAEERMKSLEAEEKVTAMEAREAAANTIRLVSPSTSTANDGPPNDADHVDEPTTSERRRKRPSSSTASDSGFESDIDSIFSSSSLASPTPESPITPTLIIAPSISRMTSFESRLQINTHQANAAKAVAAAGSGRVAVQRLGREGAAWATVDALRGENRELKRHLAEMQECLQGCIELVSGVDGR</sequence>
<feature type="region of interest" description="Disordered" evidence="2">
    <location>
        <begin position="1"/>
        <end position="31"/>
    </location>
</feature>
<dbReference type="GeneID" id="54478013"/>
<accession>A0A6A6PX43</accession>
<dbReference type="RefSeq" id="XP_033591171.1">
    <property type="nucleotide sequence ID" value="XM_033737011.1"/>
</dbReference>
<dbReference type="EMBL" id="MU001634">
    <property type="protein sequence ID" value="KAF2484602.1"/>
    <property type="molecule type" value="Genomic_DNA"/>
</dbReference>
<evidence type="ECO:0000256" key="2">
    <source>
        <dbReference type="SAM" id="MobiDB-lite"/>
    </source>
</evidence>